<dbReference type="PANTHER" id="PTHR42767:SF1">
    <property type="entry name" value="ENDO-BETA-1,6-GALACTANASE-LIKE DOMAIN-CONTAINING PROTEIN"/>
    <property type="match status" value="1"/>
</dbReference>
<dbReference type="Pfam" id="PF14587">
    <property type="entry name" value="Glyco_hydr_30_2"/>
    <property type="match status" value="1"/>
</dbReference>
<sequence>MKSSNVRAAIGSLAIGLGMFSGTATADLTTTIDAKSNLGTWEGWGTSLAWWAQAFGTRDDLADIFFTTKTVTLSGQSLPGLGLNIARYNAGACSSNSINGTRMVVSPKMIRSRQMQGFWLDWASTSPSSSSWDWSADAAQRAMLTKARDRGADVLELFSNSPMWWMCINHNPSGSDDGKSDNLQSWNYAQHALYMATIAKYAADNWGVKFQSVDPFNEPTATWWNGKTGTQEGCHFEVSTQATVIGHLRRELDARGLASTIVSASDESYYDQAVTTFNKLGATALGQVARINVHGYQYGSGRRDTLYGLVSQAKKKLWQSEYGEGDATGQQMVSNMLLDFRWLKPTAWVYWQVLDGGGWGLVDADNDAKTIKGVNQKYWVLAQFTRHIRPGMRILDAGSDYAVAAYDAPAKKLVVAAVNWGSAQYINFDLSKFGTPGVNGALVKRWATQIGSSGTHYVAYSDTYISGTKFWSKFEQNMVQTFEVSGVVL</sequence>
<dbReference type="InterPro" id="IPR039743">
    <property type="entry name" value="6GAL/EXGAL"/>
</dbReference>
<evidence type="ECO:0000259" key="1">
    <source>
        <dbReference type="Pfam" id="PF14587"/>
    </source>
</evidence>
<gene>
    <name evidence="2" type="ORF">C8A03DRAFT_37331</name>
</gene>
<evidence type="ECO:0000313" key="3">
    <source>
        <dbReference type="Proteomes" id="UP001303760"/>
    </source>
</evidence>
<evidence type="ECO:0000313" key="2">
    <source>
        <dbReference type="EMBL" id="KAK4234859.1"/>
    </source>
</evidence>
<dbReference type="SUPFAM" id="SSF51011">
    <property type="entry name" value="Glycosyl hydrolase domain"/>
    <property type="match status" value="1"/>
</dbReference>
<dbReference type="PANTHER" id="PTHR42767">
    <property type="entry name" value="ENDO-BETA-1,6-GALACTANASE"/>
    <property type="match status" value="1"/>
</dbReference>
<accession>A0AAN7HBG5</accession>
<reference evidence="2" key="1">
    <citation type="journal article" date="2023" name="Mol. Phylogenet. Evol.">
        <title>Genome-scale phylogeny and comparative genomics of the fungal order Sordariales.</title>
        <authorList>
            <person name="Hensen N."/>
            <person name="Bonometti L."/>
            <person name="Westerberg I."/>
            <person name="Brannstrom I.O."/>
            <person name="Guillou S."/>
            <person name="Cros-Aarteil S."/>
            <person name="Calhoun S."/>
            <person name="Haridas S."/>
            <person name="Kuo A."/>
            <person name="Mondo S."/>
            <person name="Pangilinan J."/>
            <person name="Riley R."/>
            <person name="LaButti K."/>
            <person name="Andreopoulos B."/>
            <person name="Lipzen A."/>
            <person name="Chen C."/>
            <person name="Yan M."/>
            <person name="Daum C."/>
            <person name="Ng V."/>
            <person name="Clum A."/>
            <person name="Steindorff A."/>
            <person name="Ohm R.A."/>
            <person name="Martin F."/>
            <person name="Silar P."/>
            <person name="Natvig D.O."/>
            <person name="Lalanne C."/>
            <person name="Gautier V."/>
            <person name="Ament-Velasquez S.L."/>
            <person name="Kruys A."/>
            <person name="Hutchinson M.I."/>
            <person name="Powell A.J."/>
            <person name="Barry K."/>
            <person name="Miller A.N."/>
            <person name="Grigoriev I.V."/>
            <person name="Debuchy R."/>
            <person name="Gladieux P."/>
            <person name="Hiltunen Thoren M."/>
            <person name="Johannesson H."/>
        </authorList>
    </citation>
    <scope>NUCLEOTIDE SEQUENCE</scope>
    <source>
        <strain evidence="2">CBS 532.94</strain>
    </source>
</reference>
<keyword evidence="3" id="KW-1185">Reference proteome</keyword>
<dbReference type="Gene3D" id="3.20.20.80">
    <property type="entry name" value="Glycosidases"/>
    <property type="match status" value="1"/>
</dbReference>
<dbReference type="InterPro" id="IPR017853">
    <property type="entry name" value="GH"/>
</dbReference>
<organism evidence="2 3">
    <name type="scientific">Achaetomium macrosporum</name>
    <dbReference type="NCBI Taxonomy" id="79813"/>
    <lineage>
        <taxon>Eukaryota</taxon>
        <taxon>Fungi</taxon>
        <taxon>Dikarya</taxon>
        <taxon>Ascomycota</taxon>
        <taxon>Pezizomycotina</taxon>
        <taxon>Sordariomycetes</taxon>
        <taxon>Sordariomycetidae</taxon>
        <taxon>Sordariales</taxon>
        <taxon>Chaetomiaceae</taxon>
        <taxon>Achaetomium</taxon>
    </lineage>
</organism>
<dbReference type="Proteomes" id="UP001303760">
    <property type="component" value="Unassembled WGS sequence"/>
</dbReference>
<comment type="caution">
    <text evidence="2">The sequence shown here is derived from an EMBL/GenBank/DDBJ whole genome shotgun (WGS) entry which is preliminary data.</text>
</comment>
<protein>
    <submittedName>
        <fullName evidence="2">Glycoside hydrolase superfamily</fullName>
    </submittedName>
</protein>
<reference evidence="2" key="2">
    <citation type="submission" date="2023-05" db="EMBL/GenBank/DDBJ databases">
        <authorList>
            <consortium name="Lawrence Berkeley National Laboratory"/>
            <person name="Steindorff A."/>
            <person name="Hensen N."/>
            <person name="Bonometti L."/>
            <person name="Westerberg I."/>
            <person name="Brannstrom I.O."/>
            <person name="Guillou S."/>
            <person name="Cros-Aarteil S."/>
            <person name="Calhoun S."/>
            <person name="Haridas S."/>
            <person name="Kuo A."/>
            <person name="Mondo S."/>
            <person name="Pangilinan J."/>
            <person name="Riley R."/>
            <person name="Labutti K."/>
            <person name="Andreopoulos B."/>
            <person name="Lipzen A."/>
            <person name="Chen C."/>
            <person name="Yanf M."/>
            <person name="Daum C."/>
            <person name="Ng V."/>
            <person name="Clum A."/>
            <person name="Ohm R."/>
            <person name="Martin F."/>
            <person name="Silar P."/>
            <person name="Natvig D."/>
            <person name="Lalanne C."/>
            <person name="Gautier V."/>
            <person name="Ament-Velasquez S.L."/>
            <person name="Kruys A."/>
            <person name="Hutchinson M.I."/>
            <person name="Powell A.J."/>
            <person name="Barry K."/>
            <person name="Miller A.N."/>
            <person name="Grigoriev I.V."/>
            <person name="Debuchy R."/>
            <person name="Gladieux P."/>
            <person name="Thoren M.H."/>
            <person name="Johannesson H."/>
        </authorList>
    </citation>
    <scope>NUCLEOTIDE SEQUENCE</scope>
    <source>
        <strain evidence="2">CBS 532.94</strain>
    </source>
</reference>
<dbReference type="AlphaFoldDB" id="A0AAN7HBG5"/>
<feature type="domain" description="Endo-beta-1,6-galactanase-like" evidence="1">
    <location>
        <begin position="31"/>
        <end position="264"/>
    </location>
</feature>
<dbReference type="EMBL" id="MU860320">
    <property type="protein sequence ID" value="KAK4234859.1"/>
    <property type="molecule type" value="Genomic_DNA"/>
</dbReference>
<keyword evidence="2" id="KW-0378">Hydrolase</keyword>
<dbReference type="GO" id="GO:0004553">
    <property type="term" value="F:hydrolase activity, hydrolyzing O-glycosyl compounds"/>
    <property type="evidence" value="ECO:0007669"/>
    <property type="project" value="InterPro"/>
</dbReference>
<dbReference type="SUPFAM" id="SSF51445">
    <property type="entry name" value="(Trans)glycosidases"/>
    <property type="match status" value="1"/>
</dbReference>
<name>A0AAN7HBG5_9PEZI</name>
<dbReference type="InterPro" id="IPR039514">
    <property type="entry name" value="6GAL-like"/>
</dbReference>
<proteinExistence type="predicted"/>